<keyword evidence="3" id="KW-0804">Transcription</keyword>
<evidence type="ECO:0000259" key="8">
    <source>
        <dbReference type="PROSITE" id="PS51005"/>
    </source>
</evidence>
<evidence type="ECO:0000256" key="1">
    <source>
        <dbReference type="ARBA" id="ARBA00023015"/>
    </source>
</evidence>
<dbReference type="GO" id="GO:0006355">
    <property type="term" value="P:regulation of DNA-templated transcription"/>
    <property type="evidence" value="ECO:0007669"/>
    <property type="project" value="InterPro"/>
</dbReference>
<evidence type="ECO:0000313" key="10">
    <source>
        <dbReference type="Proteomes" id="UP001055439"/>
    </source>
</evidence>
<feature type="region of interest" description="Disordered" evidence="6">
    <location>
        <begin position="256"/>
        <end position="295"/>
    </location>
</feature>
<feature type="compositionally biased region" description="Basic and acidic residues" evidence="6">
    <location>
        <begin position="276"/>
        <end position="295"/>
    </location>
</feature>
<protein>
    <submittedName>
        <fullName evidence="9">Plus-3 domain</fullName>
    </submittedName>
</protein>
<feature type="domain" description="NAC" evidence="8">
    <location>
        <begin position="1097"/>
        <end position="1254"/>
    </location>
</feature>
<feature type="compositionally biased region" description="Basic and acidic residues" evidence="6">
    <location>
        <begin position="158"/>
        <end position="176"/>
    </location>
</feature>
<dbReference type="PANTHER" id="PTHR38940:SF4">
    <property type="entry name" value="OS01G0775100 PROTEIN"/>
    <property type="match status" value="1"/>
</dbReference>
<evidence type="ECO:0000256" key="2">
    <source>
        <dbReference type="ARBA" id="ARBA00023125"/>
    </source>
</evidence>
<accession>A0A9E7F7M8</accession>
<feature type="region of interest" description="Disordered" evidence="6">
    <location>
        <begin position="379"/>
        <end position="403"/>
    </location>
</feature>
<sequence>MPPAKQNKWPFSVRVAEPADPECTEETMADMKGGSDSAAPCIESIINKDSGAGANAASTAEIVLITNSPLSELIWTPQEGLSLKYTDSSKAEKKASFLWKAESFNMRISTSLCSSSRDQIAGELSTVQQSNHNADGIAFLGSHKGSVDPQPISLSSLHEQDSRSCGDKKKPEKGMDDADINLSRSVKNGVDPGSPRSNEHLHAICPATDADDLQNEIFSPGPRPDLAETEAGFAITAGTSNVLLNIPKFQKSGLVGVSDSHDSMSTKGGQSISSKRLSESSECKHPDLDFRDTQEDDIGKTNNLVCFQLHGSQHSYGRQSKSVGCQSKDGLDVASLFQEAGKDETQNIKIKNETDKFRSKSDVNPGKLEKGKEKILFDDEDYDSSLQEKEDSNESVESSNSQRLISKGKRAFSFDSKTSEGCKRIKRDSNENSCPGSLIRNDSSFINWISTITSSFSRYDQTRTSLALLPQSYHSMKESFGSLRISPEKIGGVMCKTMGFNTFFQALYCPNMIVPNTTSDDHQREGSTSKDVKAMGEHYKHYANHALGNFLEFNLMDPARGKQTYNDLKEHLTNKPLSASGLRIGCGGGSGKSHSQVSPLHERHNQATYHVENAPSIMINVSSSNSQIHEELERNRGQTCAFNSMNTSSSSAREGLICAREKGNGRLSSHPKSPVSMMCREKSSYLDNLWITRFLRKVSSPLLRSEKCNLSINDHGAFDKEEKFPEKCISSYFKSQRESAGEVSKHPVNPTFSCGLKRLDNQMLKPRVSSIIPSENFKNTDMAASCSAKRFDLNPSKVSHNRNLSCTPITCLFCGKNGHSLRECSELADFDLQDVKEFLDSYDGKDMSSRLCIQCFQVNHWAISCPHASLKTKNTSNSSFSVAHESCNVREGKHDSRVNLWSRDKNKQHANKSKLPEREDSRMDAQTVNYKSICANRVASPTANAFKDYRAENMVNMDQQASCSSENESRKNQITPFYKSIATDVSSEQHEIFKAIRRLRLSRTDVIRWMKSANLSYILEGFFIRLRLGKWEKGLGGTGYQVRSLIARSLSEKKWLPDFDDRAELKAPEIGARLSRPHEIPIERADKISEEVDSTGVGREEKWGWMNRPLLDSWETDGGGGLPTTTAAWDGVTGKTEQVYKKPPWELVVSSSYHPAGVFCCFARVPRSKARDNRLKRKTRGGTWVANGKPRNIPRGDRRAAIVGTRTSLKFFRDSRDPRTKKKDRRLGTKWIMHEYRLPSYETEEIILCRIRHKGKGPADDGDGLAPMSEPSMAAPATQDAMADVLVRCRVPCTRAIGKEPWDSAAMLEVEEEAWTSDEIDTRISQDA</sequence>
<dbReference type="Gene3D" id="4.10.60.10">
    <property type="entry name" value="Zinc finger, CCHC-type"/>
    <property type="match status" value="1"/>
</dbReference>
<dbReference type="InterPro" id="IPR003441">
    <property type="entry name" value="NAC-dom"/>
</dbReference>
<dbReference type="Gene3D" id="3.90.70.200">
    <property type="entry name" value="Plus-3 domain"/>
    <property type="match status" value="1"/>
</dbReference>
<dbReference type="PANTHER" id="PTHR38940">
    <property type="entry name" value="PLUS3 DOMAIN-CONTAINING PROTEIN"/>
    <property type="match status" value="1"/>
</dbReference>
<feature type="compositionally biased region" description="Basic and acidic residues" evidence="6">
    <location>
        <begin position="898"/>
        <end position="907"/>
    </location>
</feature>
<dbReference type="GO" id="GO:0003677">
    <property type="term" value="F:DNA binding"/>
    <property type="evidence" value="ECO:0007669"/>
    <property type="project" value="UniProtKB-KW"/>
</dbReference>
<evidence type="ECO:0000256" key="6">
    <source>
        <dbReference type="SAM" id="MobiDB-lite"/>
    </source>
</evidence>
<organism evidence="9 10">
    <name type="scientific">Musa troglodytarum</name>
    <name type="common">fe'i banana</name>
    <dbReference type="NCBI Taxonomy" id="320322"/>
    <lineage>
        <taxon>Eukaryota</taxon>
        <taxon>Viridiplantae</taxon>
        <taxon>Streptophyta</taxon>
        <taxon>Embryophyta</taxon>
        <taxon>Tracheophyta</taxon>
        <taxon>Spermatophyta</taxon>
        <taxon>Magnoliopsida</taxon>
        <taxon>Liliopsida</taxon>
        <taxon>Zingiberales</taxon>
        <taxon>Musaceae</taxon>
        <taxon>Musa</taxon>
    </lineage>
</organism>
<dbReference type="InterPro" id="IPR036093">
    <property type="entry name" value="NAC_dom_sf"/>
</dbReference>
<dbReference type="InterPro" id="IPR036128">
    <property type="entry name" value="Plus3-like_sf"/>
</dbReference>
<dbReference type="SUPFAM" id="SSF101941">
    <property type="entry name" value="NAC domain"/>
    <property type="match status" value="1"/>
</dbReference>
<keyword evidence="4" id="KW-0539">Nucleus</keyword>
<dbReference type="EMBL" id="CP097504">
    <property type="protein sequence ID" value="URD90125.1"/>
    <property type="molecule type" value="Genomic_DNA"/>
</dbReference>
<dbReference type="OrthoDB" id="166375at2759"/>
<feature type="region of interest" description="Disordered" evidence="6">
    <location>
        <begin position="898"/>
        <end position="923"/>
    </location>
</feature>
<evidence type="ECO:0000313" key="9">
    <source>
        <dbReference type="EMBL" id="URD90125.1"/>
    </source>
</evidence>
<keyword evidence="5" id="KW-0863">Zinc-finger</keyword>
<dbReference type="Pfam" id="PF02365">
    <property type="entry name" value="NAM"/>
    <property type="match status" value="1"/>
</dbReference>
<dbReference type="Gene3D" id="2.170.150.80">
    <property type="entry name" value="NAC domain"/>
    <property type="match status" value="1"/>
</dbReference>
<keyword evidence="10" id="KW-1185">Reference proteome</keyword>
<evidence type="ECO:0000256" key="4">
    <source>
        <dbReference type="ARBA" id="ARBA00023242"/>
    </source>
</evidence>
<dbReference type="InterPro" id="IPR001878">
    <property type="entry name" value="Znf_CCHC"/>
</dbReference>
<dbReference type="SMART" id="SM00343">
    <property type="entry name" value="ZnF_C2HC"/>
    <property type="match status" value="2"/>
</dbReference>
<dbReference type="PROSITE" id="PS50158">
    <property type="entry name" value="ZF_CCHC"/>
    <property type="match status" value="1"/>
</dbReference>
<keyword evidence="2" id="KW-0238">DNA-binding</keyword>
<reference evidence="9" key="1">
    <citation type="submission" date="2022-05" db="EMBL/GenBank/DDBJ databases">
        <title>The Musa troglodytarum L. genome provides insights into the mechanism of non-climacteric behaviour and enrichment of carotenoids.</title>
        <authorList>
            <person name="Wang J."/>
        </authorList>
    </citation>
    <scope>NUCLEOTIDE SEQUENCE</scope>
    <source>
        <tissue evidence="9">Leaf</tissue>
    </source>
</reference>
<evidence type="ECO:0000256" key="5">
    <source>
        <dbReference type="PROSITE-ProRule" id="PRU00047"/>
    </source>
</evidence>
<proteinExistence type="predicted"/>
<evidence type="ECO:0000259" key="7">
    <source>
        <dbReference type="PROSITE" id="PS50158"/>
    </source>
</evidence>
<feature type="compositionally biased region" description="Basic and acidic residues" evidence="6">
    <location>
        <begin position="914"/>
        <end position="923"/>
    </location>
</feature>
<name>A0A9E7F7M8_9LILI</name>
<keyword evidence="5" id="KW-0479">Metal-binding</keyword>
<dbReference type="SUPFAM" id="SSF159042">
    <property type="entry name" value="Plus3-like"/>
    <property type="match status" value="1"/>
</dbReference>
<keyword evidence="1" id="KW-0805">Transcription regulation</keyword>
<dbReference type="PROSITE" id="PS51005">
    <property type="entry name" value="NAC"/>
    <property type="match status" value="1"/>
</dbReference>
<gene>
    <name evidence="9" type="ORF">MUK42_28194</name>
</gene>
<feature type="domain" description="CCHC-type" evidence="7">
    <location>
        <begin position="811"/>
        <end position="826"/>
    </location>
</feature>
<evidence type="ECO:0000256" key="3">
    <source>
        <dbReference type="ARBA" id="ARBA00023163"/>
    </source>
</evidence>
<dbReference type="GO" id="GO:0008270">
    <property type="term" value="F:zinc ion binding"/>
    <property type="evidence" value="ECO:0007669"/>
    <property type="project" value="UniProtKB-KW"/>
</dbReference>
<dbReference type="Proteomes" id="UP001055439">
    <property type="component" value="Chromosome 2"/>
</dbReference>
<feature type="region of interest" description="Disordered" evidence="6">
    <location>
        <begin position="140"/>
        <end position="200"/>
    </location>
</feature>
<keyword evidence="5" id="KW-0862">Zinc</keyword>